<evidence type="ECO:0000256" key="3">
    <source>
        <dbReference type="ARBA" id="ARBA00023163"/>
    </source>
</evidence>
<dbReference type="Proteomes" id="UP000585836">
    <property type="component" value="Unassembled WGS sequence"/>
</dbReference>
<reference evidence="6 7" key="1">
    <citation type="submission" date="2020-08" db="EMBL/GenBank/DDBJ databases">
        <title>Genomic Encyclopedia of Type Strains, Phase III (KMG-III): the genomes of soil and plant-associated and newly described type strains.</title>
        <authorList>
            <person name="Whitman W."/>
        </authorList>
    </citation>
    <scope>NUCLEOTIDE SEQUENCE [LARGE SCALE GENOMIC DNA]</scope>
    <source>
        <strain evidence="6 7">CECT 3313</strain>
    </source>
</reference>
<evidence type="ECO:0000313" key="6">
    <source>
        <dbReference type="EMBL" id="MBB5926811.1"/>
    </source>
</evidence>
<dbReference type="Gene3D" id="1.10.10.10">
    <property type="entry name" value="Winged helix-like DNA-binding domain superfamily/Winged helix DNA-binding domain"/>
    <property type="match status" value="1"/>
</dbReference>
<keyword evidence="6" id="KW-0238">DNA-binding</keyword>
<feature type="region of interest" description="Disordered" evidence="4">
    <location>
        <begin position="118"/>
        <end position="143"/>
    </location>
</feature>
<gene>
    <name evidence="6" type="ORF">FHS34_002267</name>
</gene>
<dbReference type="GO" id="GO:0000976">
    <property type="term" value="F:transcription cis-regulatory region binding"/>
    <property type="evidence" value="ECO:0007669"/>
    <property type="project" value="TreeGrafter"/>
</dbReference>
<dbReference type="AlphaFoldDB" id="A0A7W9PS54"/>
<comment type="caution">
    <text evidence="6">The sequence shown here is derived from an EMBL/GenBank/DDBJ whole genome shotgun (WGS) entry which is preliminary data.</text>
</comment>
<keyword evidence="2" id="KW-0805">Transcription regulation</keyword>
<dbReference type="PANTHER" id="PTHR30126">
    <property type="entry name" value="HTH-TYPE TRANSCRIPTIONAL REGULATOR"/>
    <property type="match status" value="1"/>
</dbReference>
<comment type="similarity">
    <text evidence="1">Belongs to the LysR transcriptional regulatory family.</text>
</comment>
<keyword evidence="3" id="KW-0804">Transcription</keyword>
<protein>
    <submittedName>
        <fullName evidence="6">DNA-binding transcriptional LysR family regulator</fullName>
    </submittedName>
</protein>
<dbReference type="InterPro" id="IPR000847">
    <property type="entry name" value="LysR_HTH_N"/>
</dbReference>
<dbReference type="PROSITE" id="PS50931">
    <property type="entry name" value="HTH_LYSR"/>
    <property type="match status" value="1"/>
</dbReference>
<evidence type="ECO:0000256" key="1">
    <source>
        <dbReference type="ARBA" id="ARBA00009437"/>
    </source>
</evidence>
<dbReference type="InterPro" id="IPR036388">
    <property type="entry name" value="WH-like_DNA-bd_sf"/>
</dbReference>
<dbReference type="InterPro" id="IPR036390">
    <property type="entry name" value="WH_DNA-bd_sf"/>
</dbReference>
<evidence type="ECO:0000259" key="5">
    <source>
        <dbReference type="PROSITE" id="PS50931"/>
    </source>
</evidence>
<dbReference type="RefSeq" id="WP_184963754.1">
    <property type="nucleotide sequence ID" value="NZ_JACHJK010000003.1"/>
</dbReference>
<accession>A0A7W9PS54</accession>
<keyword evidence="7" id="KW-1185">Reference proteome</keyword>
<sequence length="143" mass="15254">MVDPGRLRLLALIERHGSLTAAAHALRLTPAAVTQQVARAERGWQVPLAVLGPRGATLTAARALLASHGRTVEEASGKAEAELAALLGHLALRLWIGTFKAAALHLLPPALTALRHRHPTPTSPSWTWRPDAERTGSVRGAWT</sequence>
<dbReference type="Pfam" id="PF00126">
    <property type="entry name" value="HTH_1"/>
    <property type="match status" value="1"/>
</dbReference>
<evidence type="ECO:0000313" key="7">
    <source>
        <dbReference type="Proteomes" id="UP000585836"/>
    </source>
</evidence>
<organism evidence="6 7">
    <name type="scientific">Streptomyces echinatus</name>
    <dbReference type="NCBI Taxonomy" id="67293"/>
    <lineage>
        <taxon>Bacteria</taxon>
        <taxon>Bacillati</taxon>
        <taxon>Actinomycetota</taxon>
        <taxon>Actinomycetes</taxon>
        <taxon>Kitasatosporales</taxon>
        <taxon>Streptomycetaceae</taxon>
        <taxon>Streptomyces</taxon>
    </lineage>
</organism>
<proteinExistence type="inferred from homology"/>
<evidence type="ECO:0000256" key="2">
    <source>
        <dbReference type="ARBA" id="ARBA00023015"/>
    </source>
</evidence>
<dbReference type="SUPFAM" id="SSF46785">
    <property type="entry name" value="Winged helix' DNA-binding domain"/>
    <property type="match status" value="1"/>
</dbReference>
<evidence type="ECO:0000256" key="4">
    <source>
        <dbReference type="SAM" id="MobiDB-lite"/>
    </source>
</evidence>
<dbReference type="EMBL" id="JACHJK010000003">
    <property type="protein sequence ID" value="MBB5926811.1"/>
    <property type="molecule type" value="Genomic_DNA"/>
</dbReference>
<name>A0A7W9PS54_9ACTN</name>
<dbReference type="GO" id="GO:0003700">
    <property type="term" value="F:DNA-binding transcription factor activity"/>
    <property type="evidence" value="ECO:0007669"/>
    <property type="project" value="InterPro"/>
</dbReference>
<feature type="domain" description="HTH lysR-type" evidence="5">
    <location>
        <begin position="2"/>
        <end position="59"/>
    </location>
</feature>
<dbReference type="PANTHER" id="PTHR30126:SF39">
    <property type="entry name" value="HTH-TYPE TRANSCRIPTIONAL REGULATOR CYSL"/>
    <property type="match status" value="1"/>
</dbReference>